<protein>
    <submittedName>
        <fullName evidence="2">Uncharacterized protein</fullName>
    </submittedName>
</protein>
<dbReference type="EMBL" id="AJIL01000032">
    <property type="protein sequence ID" value="KNF01086.1"/>
    <property type="molecule type" value="Genomic_DNA"/>
</dbReference>
<dbReference type="AlphaFoldDB" id="A0A0L0VPA0"/>
<accession>A0A0L0VPA0</accession>
<proteinExistence type="predicted"/>
<dbReference type="Proteomes" id="UP000054564">
    <property type="component" value="Unassembled WGS sequence"/>
</dbReference>
<sequence>MKGTQRVGQHPAITGRVPNGRPLFKRFKRSVGARCVPFGLQYRLLHCFVALSFHTYRAQDDGMAFWPAASGEDSAYNNQIPESPHLLKRNRLEECCTLPKNSLRLCSCLLLSAWRIRYVTAPSSVGMNVAHRTSIHVASTSKNPHLKPPTPPSPNNSFEDHKRSHRFGSTLSTLRATSVLIVVICLED</sequence>
<evidence type="ECO:0000313" key="2">
    <source>
        <dbReference type="EMBL" id="KNF01086.1"/>
    </source>
</evidence>
<comment type="caution">
    <text evidence="2">The sequence shown here is derived from an EMBL/GenBank/DDBJ whole genome shotgun (WGS) entry which is preliminary data.</text>
</comment>
<evidence type="ECO:0000313" key="3">
    <source>
        <dbReference type="Proteomes" id="UP000054564"/>
    </source>
</evidence>
<keyword evidence="3" id="KW-1185">Reference proteome</keyword>
<reference evidence="3" key="1">
    <citation type="submission" date="2014-03" db="EMBL/GenBank/DDBJ databases">
        <title>The Genome Sequence of Puccinia striiformis f. sp. tritici PST-78.</title>
        <authorList>
            <consortium name="The Broad Institute Genome Sequencing Platform"/>
            <person name="Cuomo C."/>
            <person name="Hulbert S."/>
            <person name="Chen X."/>
            <person name="Walker B."/>
            <person name="Young S.K."/>
            <person name="Zeng Q."/>
            <person name="Gargeya S."/>
            <person name="Fitzgerald M."/>
            <person name="Haas B."/>
            <person name="Abouelleil A."/>
            <person name="Alvarado L."/>
            <person name="Arachchi H.M."/>
            <person name="Berlin A.M."/>
            <person name="Chapman S.B."/>
            <person name="Goldberg J."/>
            <person name="Griggs A."/>
            <person name="Gujja S."/>
            <person name="Hansen M."/>
            <person name="Howarth C."/>
            <person name="Imamovic A."/>
            <person name="Larimer J."/>
            <person name="McCowan C."/>
            <person name="Montmayeur A."/>
            <person name="Murphy C."/>
            <person name="Neiman D."/>
            <person name="Pearson M."/>
            <person name="Priest M."/>
            <person name="Roberts A."/>
            <person name="Saif S."/>
            <person name="Shea T."/>
            <person name="Sisk P."/>
            <person name="Sykes S."/>
            <person name="Wortman J."/>
            <person name="Nusbaum C."/>
            <person name="Birren B."/>
        </authorList>
    </citation>
    <scope>NUCLEOTIDE SEQUENCE [LARGE SCALE GENOMIC DNA]</scope>
    <source>
        <strain evidence="3">race PST-78</strain>
    </source>
</reference>
<organism evidence="2 3">
    <name type="scientific">Puccinia striiformis f. sp. tritici PST-78</name>
    <dbReference type="NCBI Taxonomy" id="1165861"/>
    <lineage>
        <taxon>Eukaryota</taxon>
        <taxon>Fungi</taxon>
        <taxon>Dikarya</taxon>
        <taxon>Basidiomycota</taxon>
        <taxon>Pucciniomycotina</taxon>
        <taxon>Pucciniomycetes</taxon>
        <taxon>Pucciniales</taxon>
        <taxon>Pucciniaceae</taxon>
        <taxon>Puccinia</taxon>
    </lineage>
</organism>
<name>A0A0L0VPA0_9BASI</name>
<gene>
    <name evidence="2" type="ORF">PSTG_05715</name>
</gene>
<evidence type="ECO:0000256" key="1">
    <source>
        <dbReference type="SAM" id="MobiDB-lite"/>
    </source>
</evidence>
<feature type="region of interest" description="Disordered" evidence="1">
    <location>
        <begin position="138"/>
        <end position="164"/>
    </location>
</feature>